<dbReference type="InterPro" id="IPR025714">
    <property type="entry name" value="Methyltranfer_dom"/>
</dbReference>
<dbReference type="GO" id="GO:0097697">
    <property type="term" value="F:tRNA (5-carboxymethoxyuridine(34)-5-O)-methyltransferase activity"/>
    <property type="evidence" value="ECO:0007669"/>
    <property type="project" value="UniProtKB-UniRule"/>
</dbReference>
<dbReference type="InterPro" id="IPR029063">
    <property type="entry name" value="SAM-dependent_MTases_sf"/>
</dbReference>
<comment type="catalytic activity">
    <reaction evidence="4">
        <text>5-carboxymethoxyuridine(34) in tRNA + S-adenosyl-L-methionine = 5-methoxycarbonylmethoxyuridine(34) in tRNA + S-adenosyl-L-homocysteine</text>
        <dbReference type="Rhea" id="RHEA:54080"/>
        <dbReference type="Rhea" id="RHEA-COMP:13383"/>
        <dbReference type="Rhea" id="RHEA-COMP:13781"/>
        <dbReference type="ChEBI" id="CHEBI:57856"/>
        <dbReference type="ChEBI" id="CHEBI:59789"/>
        <dbReference type="ChEBI" id="CHEBI:136879"/>
        <dbReference type="ChEBI" id="CHEBI:138053"/>
    </reaction>
</comment>
<dbReference type="RefSeq" id="WP_208844081.1">
    <property type="nucleotide sequence ID" value="NZ_CP072133.1"/>
</dbReference>
<dbReference type="GO" id="GO:0032259">
    <property type="term" value="P:methylation"/>
    <property type="evidence" value="ECO:0007669"/>
    <property type="project" value="UniProtKB-KW"/>
</dbReference>
<keyword evidence="1 4" id="KW-0489">Methyltransferase</keyword>
<dbReference type="Proteomes" id="UP000664904">
    <property type="component" value="Chromosome"/>
</dbReference>
<proteinExistence type="inferred from homology"/>
<dbReference type="EC" id="2.1.1.-" evidence="4"/>
<keyword evidence="2 4" id="KW-0808">Transferase</keyword>
<dbReference type="Gene3D" id="3.40.50.150">
    <property type="entry name" value="Vaccinia Virus protein VP39"/>
    <property type="match status" value="1"/>
</dbReference>
<comment type="caution">
    <text evidence="4">Lacks conserved residue(s) required for the propagation of feature annotation.</text>
</comment>
<feature type="binding site" evidence="4">
    <location>
        <position position="121"/>
    </location>
    <ligand>
        <name>S-adenosyl-L-methionine</name>
        <dbReference type="ChEBI" id="CHEBI:59789"/>
    </ligand>
</feature>
<evidence type="ECO:0000256" key="2">
    <source>
        <dbReference type="ARBA" id="ARBA00022679"/>
    </source>
</evidence>
<dbReference type="AlphaFoldDB" id="A0A975DJS7"/>
<organism evidence="6 7">
    <name type="scientific">Pseudoalteromonas xiamenensis</name>
    <dbReference type="NCBI Taxonomy" id="882626"/>
    <lineage>
        <taxon>Bacteria</taxon>
        <taxon>Pseudomonadati</taxon>
        <taxon>Pseudomonadota</taxon>
        <taxon>Gammaproteobacteria</taxon>
        <taxon>Alteromonadales</taxon>
        <taxon>Pseudoalteromonadaceae</taxon>
        <taxon>Pseudoalteromonas</taxon>
    </lineage>
</organism>
<sequence>MKNDRSFDTISSKFSKNIYGTNKGKIREAVLKRDLTEGVPWLGINTSMRILDVGGGQGQLALFLAAQGHHVTLIDISKEMLDVAMSNATQQNLQQNLTTVHGALQSIPDLALGQFDLVLCHAVLEWVVEQQKALTILKSCMQRDGLLSLMYYNRDAQRFANLVYGNFDYVQNDLKVKKKVSLNPNQPLDPKDVAAWLNDLNLSVLAKTGVRCINDYLRDPKKAENQFNELLAMELKFNRQDAYASLGRYTHLLCTAFNDNE</sequence>
<evidence type="ECO:0000259" key="5">
    <source>
        <dbReference type="Pfam" id="PF13847"/>
    </source>
</evidence>
<dbReference type="PANTHER" id="PTHR43464">
    <property type="entry name" value="METHYLTRANSFERASE"/>
    <property type="match status" value="1"/>
</dbReference>
<reference evidence="6" key="1">
    <citation type="submission" date="2021-03" db="EMBL/GenBank/DDBJ databases">
        <title>Complete Genome of Pseudoalteromonas xiamenensis STKMTI.2, a new potential marine bacterium producing anti-Vibrio compounds.</title>
        <authorList>
            <person name="Handayani D.P."/>
            <person name="Isnansetyo A."/>
            <person name="Istiqomah I."/>
            <person name="Jumina J."/>
        </authorList>
    </citation>
    <scope>NUCLEOTIDE SEQUENCE</scope>
    <source>
        <strain evidence="6">STKMTI.2</strain>
    </source>
</reference>
<comment type="similarity">
    <text evidence="4">Belongs to the class I-like SAM-binding methyltransferase superfamily. CmoM family.</text>
</comment>
<keyword evidence="7" id="KW-1185">Reference proteome</keyword>
<feature type="domain" description="Methyltransferase" evidence="5">
    <location>
        <begin position="45"/>
        <end position="174"/>
    </location>
</feature>
<gene>
    <name evidence="4" type="primary">cmoM</name>
    <name evidence="6" type="ORF">J5O05_06425</name>
</gene>
<evidence type="ECO:0000313" key="6">
    <source>
        <dbReference type="EMBL" id="QTH72457.1"/>
    </source>
</evidence>
<dbReference type="Pfam" id="PF13847">
    <property type="entry name" value="Methyltransf_31"/>
    <property type="match status" value="1"/>
</dbReference>
<feature type="binding site" evidence="4">
    <location>
        <position position="75"/>
    </location>
    <ligand>
        <name>S-adenosyl-L-methionine</name>
        <dbReference type="ChEBI" id="CHEBI:59789"/>
    </ligand>
</feature>
<accession>A0A975DJS7</accession>
<protein>
    <recommendedName>
        <fullName evidence="4">tRNA 5-carboxymethoxyuridine methyltransferase</fullName>
        <ecNumber evidence="4">2.1.1.-</ecNumber>
    </recommendedName>
    <alternativeName>
        <fullName evidence="4">cmo5U methyltransferase</fullName>
    </alternativeName>
</protein>
<dbReference type="KEGG" id="pxi:J5O05_06425"/>
<dbReference type="CDD" id="cd02440">
    <property type="entry name" value="AdoMet_MTases"/>
    <property type="match status" value="1"/>
</dbReference>
<feature type="binding site" evidence="4">
    <location>
        <begin position="54"/>
        <end position="55"/>
    </location>
    <ligand>
        <name>S-adenosyl-L-methionine</name>
        <dbReference type="ChEBI" id="CHEBI:59789"/>
    </ligand>
</feature>
<evidence type="ECO:0000256" key="1">
    <source>
        <dbReference type="ARBA" id="ARBA00022603"/>
    </source>
</evidence>
<dbReference type="PANTHER" id="PTHR43464:SF19">
    <property type="entry name" value="UBIQUINONE BIOSYNTHESIS O-METHYLTRANSFERASE, MITOCHONDRIAL"/>
    <property type="match status" value="1"/>
</dbReference>
<evidence type="ECO:0000256" key="4">
    <source>
        <dbReference type="HAMAP-Rule" id="MF_02057"/>
    </source>
</evidence>
<keyword evidence="3 4" id="KW-0949">S-adenosyl-L-methionine</keyword>
<evidence type="ECO:0000256" key="3">
    <source>
        <dbReference type="ARBA" id="ARBA00022691"/>
    </source>
</evidence>
<dbReference type="SUPFAM" id="SSF53335">
    <property type="entry name" value="S-adenosyl-L-methionine-dependent methyltransferases"/>
    <property type="match status" value="1"/>
</dbReference>
<feature type="binding site" evidence="4">
    <location>
        <position position="27"/>
    </location>
    <ligand>
        <name>S-adenosyl-L-methionine</name>
        <dbReference type="ChEBI" id="CHEBI:59789"/>
    </ligand>
</feature>
<name>A0A975DJS7_9GAMM</name>
<dbReference type="EMBL" id="CP072133">
    <property type="protein sequence ID" value="QTH72457.1"/>
    <property type="molecule type" value="Genomic_DNA"/>
</dbReference>
<comment type="function">
    <text evidence="4">Catalyzes the methylation of 5-carboxymethoxyuridine (cmo5U) to form 5-methoxycarbonylmethoxyuridine (mcmo5U) at position 34 in tRNAs.</text>
</comment>
<dbReference type="GO" id="GO:0006400">
    <property type="term" value="P:tRNA modification"/>
    <property type="evidence" value="ECO:0007669"/>
    <property type="project" value="UniProtKB-UniRule"/>
</dbReference>
<dbReference type="HAMAP" id="MF_02057">
    <property type="entry name" value="tRNA_methyltr_CmoM"/>
    <property type="match status" value="1"/>
</dbReference>
<keyword evidence="4" id="KW-0819">tRNA processing</keyword>
<dbReference type="InterPro" id="IPR033664">
    <property type="entry name" value="Cmo5U_methylTrfase"/>
</dbReference>
<evidence type="ECO:0000313" key="7">
    <source>
        <dbReference type="Proteomes" id="UP000664904"/>
    </source>
</evidence>